<evidence type="ECO:0000313" key="5">
    <source>
        <dbReference type="EMBL" id="GAA5128978.1"/>
    </source>
</evidence>
<dbReference type="InterPro" id="IPR036291">
    <property type="entry name" value="NAD(P)-bd_dom_sf"/>
</dbReference>
<feature type="domain" description="Alcohol dehydrogenase-like N-terminal" evidence="4">
    <location>
        <begin position="13"/>
        <end position="127"/>
    </location>
</feature>
<accession>A0ABP9NP42</accession>
<dbReference type="SUPFAM" id="SSF51735">
    <property type="entry name" value="NAD(P)-binding Rossmann-fold domains"/>
    <property type="match status" value="1"/>
</dbReference>
<dbReference type="InterPro" id="IPR050129">
    <property type="entry name" value="Zn_alcohol_dh"/>
</dbReference>
<dbReference type="Gene3D" id="3.40.50.720">
    <property type="entry name" value="NAD(P)-binding Rossmann-like Domain"/>
    <property type="match status" value="1"/>
</dbReference>
<dbReference type="PANTHER" id="PTHR43401:SF2">
    <property type="entry name" value="L-THREONINE 3-DEHYDROGENASE"/>
    <property type="match status" value="1"/>
</dbReference>
<dbReference type="Proteomes" id="UP001500804">
    <property type="component" value="Unassembled WGS sequence"/>
</dbReference>
<evidence type="ECO:0000256" key="1">
    <source>
        <dbReference type="ARBA" id="ARBA00001947"/>
    </source>
</evidence>
<keyword evidence="2" id="KW-0560">Oxidoreductase</keyword>
<comment type="caution">
    <text evidence="5">The sequence shown here is derived from an EMBL/GenBank/DDBJ whole genome shotgun (WGS) entry which is preliminary data.</text>
</comment>
<evidence type="ECO:0000256" key="2">
    <source>
        <dbReference type="ARBA" id="ARBA00023002"/>
    </source>
</evidence>
<evidence type="ECO:0000313" key="6">
    <source>
        <dbReference type="Proteomes" id="UP001500804"/>
    </source>
</evidence>
<name>A0ABP9NP42_9PSEU</name>
<dbReference type="EMBL" id="BAABJO010000019">
    <property type="protein sequence ID" value="GAA5128978.1"/>
    <property type="molecule type" value="Genomic_DNA"/>
</dbReference>
<dbReference type="InterPro" id="IPR013149">
    <property type="entry name" value="ADH-like_C"/>
</dbReference>
<keyword evidence="6" id="KW-1185">Reference proteome</keyword>
<feature type="domain" description="Alcohol dehydrogenase-like C-terminal" evidence="3">
    <location>
        <begin position="166"/>
        <end position="291"/>
    </location>
</feature>
<reference evidence="6" key="1">
    <citation type="journal article" date="2019" name="Int. J. Syst. Evol. Microbiol.">
        <title>The Global Catalogue of Microorganisms (GCM) 10K type strain sequencing project: providing services to taxonomists for standard genome sequencing and annotation.</title>
        <authorList>
            <consortium name="The Broad Institute Genomics Platform"/>
            <consortium name="The Broad Institute Genome Sequencing Center for Infectious Disease"/>
            <person name="Wu L."/>
            <person name="Ma J."/>
        </authorList>
    </citation>
    <scope>NUCLEOTIDE SEQUENCE [LARGE SCALE GENOMIC DNA]</scope>
    <source>
        <strain evidence="6">JCM 18302</strain>
    </source>
</reference>
<dbReference type="Pfam" id="PF08240">
    <property type="entry name" value="ADH_N"/>
    <property type="match status" value="1"/>
</dbReference>
<evidence type="ECO:0000259" key="4">
    <source>
        <dbReference type="Pfam" id="PF08240"/>
    </source>
</evidence>
<proteinExistence type="predicted"/>
<gene>
    <name evidence="5" type="ORF">GCM10023320_48850</name>
</gene>
<comment type="cofactor">
    <cofactor evidence="1">
        <name>Zn(2+)</name>
        <dbReference type="ChEBI" id="CHEBI:29105"/>
    </cofactor>
</comment>
<organism evidence="5 6">
    <name type="scientific">Pseudonocardia adelaidensis</name>
    <dbReference type="NCBI Taxonomy" id="648754"/>
    <lineage>
        <taxon>Bacteria</taxon>
        <taxon>Bacillati</taxon>
        <taxon>Actinomycetota</taxon>
        <taxon>Actinomycetes</taxon>
        <taxon>Pseudonocardiales</taxon>
        <taxon>Pseudonocardiaceae</taxon>
        <taxon>Pseudonocardia</taxon>
    </lineage>
</organism>
<dbReference type="SUPFAM" id="SSF50129">
    <property type="entry name" value="GroES-like"/>
    <property type="match status" value="1"/>
</dbReference>
<dbReference type="Gene3D" id="3.90.180.10">
    <property type="entry name" value="Medium-chain alcohol dehydrogenases, catalytic domain"/>
    <property type="match status" value="1"/>
</dbReference>
<dbReference type="Pfam" id="PF00107">
    <property type="entry name" value="ADH_zinc_N"/>
    <property type="match status" value="1"/>
</dbReference>
<dbReference type="InterPro" id="IPR011032">
    <property type="entry name" value="GroES-like_sf"/>
</dbReference>
<protein>
    <submittedName>
        <fullName evidence="5">Zinc-binding alcohol dehydrogenase family protein</fullName>
    </submittedName>
</protein>
<dbReference type="PANTHER" id="PTHR43401">
    <property type="entry name" value="L-THREONINE 3-DEHYDROGENASE"/>
    <property type="match status" value="1"/>
</dbReference>
<dbReference type="InterPro" id="IPR013154">
    <property type="entry name" value="ADH-like_N"/>
</dbReference>
<evidence type="ECO:0000259" key="3">
    <source>
        <dbReference type="Pfam" id="PF00107"/>
    </source>
</evidence>
<sequence>MEVGEVADPGEPGPGQVLVRPEAVGICGSDLHFFTGELATPPAFGSQYPRVQGHEFAGVVEALGPGGPPGLAVGQRVAVHPLSSCGRCRACRIGRPNACPYFRLVGVHVDGALAERVTVAAGQVFDVGDLPPVLGAFCEPMSIAVRALVRGAVAGGDPVVVLGAGPIGQAVTIGALDRGARVLITDVVADRLAPAAAAGADVLRADEADVVAAARDWAGDEGPAVVVDCTGQPSAIADAVTMVSPAGRVVVVGISHDEVALPVNAFTRKELDLLGSTVCTRADFAEAVQLVGRHRAQVERLVTHQVPLPEAPAAVENALRRPGDVMKLVIRVDAA</sequence>